<reference evidence="5 6" key="1">
    <citation type="submission" date="2019-02" db="EMBL/GenBank/DDBJ databases">
        <title>Paenibacillus sp. nov., isolated from surface-sterilized tissue of Thalictrum simplex L.</title>
        <authorList>
            <person name="Tuo L."/>
        </authorList>
    </citation>
    <scope>NUCLEOTIDE SEQUENCE [LARGE SCALE GENOMIC DNA]</scope>
    <source>
        <strain evidence="5 6">N2SHLJ1</strain>
    </source>
</reference>
<protein>
    <submittedName>
        <fullName evidence="5">GAF domain-containing protein</fullName>
    </submittedName>
</protein>
<evidence type="ECO:0000259" key="3">
    <source>
        <dbReference type="PROSITE" id="PS50011"/>
    </source>
</evidence>
<dbReference type="SMART" id="SM00421">
    <property type="entry name" value="HTH_LUXR"/>
    <property type="match status" value="1"/>
</dbReference>
<dbReference type="Pfam" id="PF00196">
    <property type="entry name" value="GerE"/>
    <property type="match status" value="1"/>
</dbReference>
<name>A0A4V2J422_9BACL</name>
<dbReference type="InterPro" id="IPR000719">
    <property type="entry name" value="Prot_kinase_dom"/>
</dbReference>
<dbReference type="PROSITE" id="PS50043">
    <property type="entry name" value="HTH_LUXR_2"/>
    <property type="match status" value="1"/>
</dbReference>
<evidence type="ECO:0000259" key="4">
    <source>
        <dbReference type="PROSITE" id="PS50043"/>
    </source>
</evidence>
<organism evidence="5 6">
    <name type="scientific">Paenibacillus thalictri</name>
    <dbReference type="NCBI Taxonomy" id="2527873"/>
    <lineage>
        <taxon>Bacteria</taxon>
        <taxon>Bacillati</taxon>
        <taxon>Bacillota</taxon>
        <taxon>Bacilli</taxon>
        <taxon>Bacillales</taxon>
        <taxon>Paenibacillaceae</taxon>
        <taxon>Paenibacillus</taxon>
    </lineage>
</organism>
<dbReference type="Pfam" id="PF00069">
    <property type="entry name" value="Pkinase"/>
    <property type="match status" value="1"/>
</dbReference>
<dbReference type="SUPFAM" id="SSF52540">
    <property type="entry name" value="P-loop containing nucleoside triphosphate hydrolases"/>
    <property type="match status" value="1"/>
</dbReference>
<keyword evidence="2" id="KW-0804">Transcription</keyword>
<feature type="domain" description="Protein kinase" evidence="3">
    <location>
        <begin position="1"/>
        <end position="156"/>
    </location>
</feature>
<dbReference type="PANTHER" id="PTHR43642:SF1">
    <property type="entry name" value="HYBRID SIGNAL TRANSDUCTION HISTIDINE KINASE G"/>
    <property type="match status" value="1"/>
</dbReference>
<dbReference type="InterPro" id="IPR003018">
    <property type="entry name" value="GAF"/>
</dbReference>
<dbReference type="InterPro" id="IPR000792">
    <property type="entry name" value="Tscrpt_reg_LuxR_C"/>
</dbReference>
<dbReference type="InterPro" id="IPR011009">
    <property type="entry name" value="Kinase-like_dom_sf"/>
</dbReference>
<dbReference type="PANTHER" id="PTHR43642">
    <property type="entry name" value="HYBRID SIGNAL TRANSDUCTION HISTIDINE KINASE G"/>
    <property type="match status" value="1"/>
</dbReference>
<dbReference type="EMBL" id="SIRE01000012">
    <property type="protein sequence ID" value="TBL77333.1"/>
    <property type="molecule type" value="Genomic_DNA"/>
</dbReference>
<dbReference type="Gene3D" id="1.10.510.10">
    <property type="entry name" value="Transferase(Phosphotransferase) domain 1"/>
    <property type="match status" value="1"/>
</dbReference>
<keyword evidence="1" id="KW-0805">Transcription regulation</keyword>
<dbReference type="GO" id="GO:0004672">
    <property type="term" value="F:protein kinase activity"/>
    <property type="evidence" value="ECO:0007669"/>
    <property type="project" value="InterPro"/>
</dbReference>
<dbReference type="PROSITE" id="PS00622">
    <property type="entry name" value="HTH_LUXR_1"/>
    <property type="match status" value="1"/>
</dbReference>
<dbReference type="InterPro" id="IPR036388">
    <property type="entry name" value="WH-like_DNA-bd_sf"/>
</dbReference>
<dbReference type="Gene3D" id="1.10.10.10">
    <property type="entry name" value="Winged helix-like DNA-binding domain superfamily/Winged helix DNA-binding domain"/>
    <property type="match status" value="1"/>
</dbReference>
<dbReference type="GO" id="GO:0005524">
    <property type="term" value="F:ATP binding"/>
    <property type="evidence" value="ECO:0007669"/>
    <property type="project" value="InterPro"/>
</dbReference>
<gene>
    <name evidence="5" type="ORF">EYB31_17805</name>
</gene>
<dbReference type="InterPro" id="IPR027417">
    <property type="entry name" value="P-loop_NTPase"/>
</dbReference>
<dbReference type="GO" id="GO:0045892">
    <property type="term" value="P:negative regulation of DNA-templated transcription"/>
    <property type="evidence" value="ECO:0007669"/>
    <property type="project" value="UniProtKB-ARBA"/>
</dbReference>
<evidence type="ECO:0000256" key="1">
    <source>
        <dbReference type="ARBA" id="ARBA00023015"/>
    </source>
</evidence>
<dbReference type="Pfam" id="PF13191">
    <property type="entry name" value="AAA_16"/>
    <property type="match status" value="1"/>
</dbReference>
<keyword evidence="6" id="KW-1185">Reference proteome</keyword>
<dbReference type="InterPro" id="IPR053159">
    <property type="entry name" value="Hybrid_Histidine_Kinase"/>
</dbReference>
<dbReference type="InterPro" id="IPR029016">
    <property type="entry name" value="GAF-like_dom_sf"/>
</dbReference>
<accession>A0A4V2J422</accession>
<dbReference type="PRINTS" id="PR00038">
    <property type="entry name" value="HTHLUXR"/>
</dbReference>
<dbReference type="OrthoDB" id="9801841at2"/>
<evidence type="ECO:0000313" key="5">
    <source>
        <dbReference type="EMBL" id="TBL77333.1"/>
    </source>
</evidence>
<dbReference type="PROSITE" id="PS50011">
    <property type="entry name" value="PROTEIN_KINASE_DOM"/>
    <property type="match status" value="1"/>
</dbReference>
<dbReference type="SUPFAM" id="SSF46894">
    <property type="entry name" value="C-terminal effector domain of the bipartite response regulators"/>
    <property type="match status" value="1"/>
</dbReference>
<dbReference type="Proteomes" id="UP000293142">
    <property type="component" value="Unassembled WGS sequence"/>
</dbReference>
<sequence>MEMPSFIHAAITITQLVHTVHKQPAIIGNLSPAYVSIRPDLSMAELTPNRKPDYAYLAPEQTGRINRTPDERSDLYALGVIFYEMLTGRLPFQAQHAEDWIHAHLAVMPQPLNKLRPDIAVPLQEIILKLLSKSPEDRYQSAYGLLADLKRCASSLEYAGEIVPFEIARMDEASRFRLPQTLFGRAKEDEQLRNALKMACEGASSFVLVTGQAGIGKTALIRELQVPVTRQGGQFIIGKCDLMNRDIPFSPLLQALRRLIRQIWSESPERISQLRVKLANSLGQGAGVIAEFLPEAAALIGDFPSVERLSPAEAAIRFRRLLPIFIHIFTDNDHPLVLFLDDLQWADPDTLDVVRLFASDPSLHGLLVIGAFRTKAAADQAQHGSDLAAASWFQSALAPHQAELPLHMQHLMLNPLSYLDVKQFVTTTLNENSARVRLLARSLYYRTGGNALYLHRFLDNLYREKKLYFDEEQSAWTWDAAAISQIPEDPDILHLFEFRIRMLPQETIELLTIAAAIGHRFHPAMIALISGHALTDTLLHLRCAEEEGLISPENDADETRTEDSVYMFLHDRVQQAAYKIVPDADRADLHLNIGRAIKRHVHEHTGELTFDLVHHLNLGCSKMADEVERRELAEYNLQAGLKSKATTAFAAALHFLETGLSLVAKDEVSPGSLPYRLMMDLPECYYMCGRADAAEDMLHRLMACTADLIERSRIYLIWIAMNTYLKREDIALNIGHQALAEFGWKLPLKPSRTTVMSEVARTNLALYRMRKELPNLPVNRDPHYKALSDLLMAIATSAFSTSLELSAVLFSRFVRYGLKYGNNEAFAYILAGYGLVILRNKISLSQMGSQYIETAYLLSSALESTDLRCRMYYIRGLAALLQNPDEAAEHFNKSVGYGMESANLTFVSIAMLTCTTNHTGDLQLLSERITDYEEVSQKLVDEITLNIFRIARWYLAQLKGELGENDEVVAPLITQRSTHMLNNEVYYTCTCQAEIAYLDGRYHDALEWVQQGQFNNFRQTRMQVRKQHVYQSLALAALYAKSPPKERKAIRAKLGKQLGAMKHWSGYYGHQSSAYLLISAELEQFAGNRVAAIKGFEQAIEAARKEGYAMMEAIACERASVYYREAGIVTAADALIVDACAAYLRWGATAKVNKLRAAHPKLPLSASALQESRIGALGKSEPSGNETVPRNVLANEPGEDVREKAALFDDGQGLLKQITGWSSKTDRQDVMNRFLEAALRYSGAERGYVLSSRERVFSIEAQAGHRSDVQEQHLYAEAIVRYVSVTGEPVVVEEASRSSYAADPYILRFHPQSILCMPVVFPGKSWPFVLYLENNLISYVFTQERIDMLDLMITRMVYLKSLEESRPVANVDPDIDPGPPAAAAAAQQPLVDPLTNREKEMLSALAEGLSNKEIADHFGITEATVKSHVFRLYGKLGVKRRGQAIARARELRILD</sequence>
<dbReference type="Gene3D" id="3.30.450.40">
    <property type="match status" value="1"/>
</dbReference>
<dbReference type="SUPFAM" id="SSF56112">
    <property type="entry name" value="Protein kinase-like (PK-like)"/>
    <property type="match status" value="1"/>
</dbReference>
<dbReference type="Gene3D" id="3.40.50.300">
    <property type="entry name" value="P-loop containing nucleotide triphosphate hydrolases"/>
    <property type="match status" value="1"/>
</dbReference>
<dbReference type="SUPFAM" id="SSF55781">
    <property type="entry name" value="GAF domain-like"/>
    <property type="match status" value="1"/>
</dbReference>
<feature type="domain" description="HTH luxR-type" evidence="4">
    <location>
        <begin position="1387"/>
        <end position="1452"/>
    </location>
</feature>
<dbReference type="InterPro" id="IPR016032">
    <property type="entry name" value="Sig_transdc_resp-reg_C-effctor"/>
</dbReference>
<dbReference type="RefSeq" id="WP_131014724.1">
    <property type="nucleotide sequence ID" value="NZ_SIRE01000012.1"/>
</dbReference>
<dbReference type="Pfam" id="PF01590">
    <property type="entry name" value="GAF"/>
    <property type="match status" value="1"/>
</dbReference>
<evidence type="ECO:0000313" key="6">
    <source>
        <dbReference type="Proteomes" id="UP000293142"/>
    </source>
</evidence>
<dbReference type="InterPro" id="IPR041664">
    <property type="entry name" value="AAA_16"/>
</dbReference>
<proteinExistence type="predicted"/>
<dbReference type="GO" id="GO:0003677">
    <property type="term" value="F:DNA binding"/>
    <property type="evidence" value="ECO:0007669"/>
    <property type="project" value="InterPro"/>
</dbReference>
<dbReference type="CDD" id="cd06170">
    <property type="entry name" value="LuxR_C_like"/>
    <property type="match status" value="1"/>
</dbReference>
<comment type="caution">
    <text evidence="5">The sequence shown here is derived from an EMBL/GenBank/DDBJ whole genome shotgun (WGS) entry which is preliminary data.</text>
</comment>
<evidence type="ECO:0000256" key="2">
    <source>
        <dbReference type="ARBA" id="ARBA00023163"/>
    </source>
</evidence>